<evidence type="ECO:0000313" key="3">
    <source>
        <dbReference type="EMBL" id="ADC65862.1"/>
    </source>
</evidence>
<reference evidence="4" key="1">
    <citation type="submission" date="2010-02" db="EMBL/GenBank/DDBJ databases">
        <title>Complete sequence of Ferroglobus placidus DSM 10642.</title>
        <authorList>
            <consortium name="US DOE Joint Genome Institute"/>
            <person name="Lucas S."/>
            <person name="Copeland A."/>
            <person name="Lapidus A."/>
            <person name="Cheng J.-F."/>
            <person name="Bruce D."/>
            <person name="Goodwin L."/>
            <person name="Pitluck S."/>
            <person name="Saunders E."/>
            <person name="Brettin T."/>
            <person name="Detter J.C."/>
            <person name="Han C."/>
            <person name="Tapia R."/>
            <person name="Larimer F."/>
            <person name="Land M."/>
            <person name="Hauser L."/>
            <person name="Kyrpides N."/>
            <person name="Ivanova N."/>
            <person name="Holmes D."/>
            <person name="Lovley D."/>
            <person name="Kyrpides N."/>
            <person name="Anderson I.J."/>
            <person name="Woyke T."/>
        </authorList>
    </citation>
    <scope>NUCLEOTIDE SEQUENCE [LARGE SCALE GENOMIC DNA]</scope>
    <source>
        <strain evidence="4">DSM 10642 / AEDII12DO</strain>
    </source>
</reference>
<feature type="transmembrane region" description="Helical" evidence="1">
    <location>
        <begin position="65"/>
        <end position="86"/>
    </location>
</feature>
<dbReference type="Proteomes" id="UP000002613">
    <property type="component" value="Chromosome"/>
</dbReference>
<dbReference type="AlphaFoldDB" id="D3RZE9"/>
<feature type="transmembrane region" description="Helical" evidence="1">
    <location>
        <begin position="98"/>
        <end position="121"/>
    </location>
</feature>
<evidence type="ECO:0000256" key="1">
    <source>
        <dbReference type="SAM" id="Phobius"/>
    </source>
</evidence>
<gene>
    <name evidence="3" type="ordered locus">Ferp_1718</name>
</gene>
<reference evidence="3 4" key="2">
    <citation type="journal article" date="2011" name="Stand. Genomic Sci.">
        <title>Complete genome sequence of Ferroglobus placidus AEDII12DO.</title>
        <authorList>
            <person name="Anderson I."/>
            <person name="Risso C."/>
            <person name="Holmes D."/>
            <person name="Lucas S."/>
            <person name="Copeland A."/>
            <person name="Lapidus A."/>
            <person name="Cheng J.F."/>
            <person name="Bruce D."/>
            <person name="Goodwin L."/>
            <person name="Pitluck S."/>
            <person name="Saunders E."/>
            <person name="Brettin T."/>
            <person name="Detter J.C."/>
            <person name="Han C."/>
            <person name="Tapia R."/>
            <person name="Larimer F."/>
            <person name="Land M."/>
            <person name="Hauser L."/>
            <person name="Woyke T."/>
            <person name="Lovley D."/>
            <person name="Kyrpides N."/>
            <person name="Ivanova N."/>
        </authorList>
    </citation>
    <scope>NUCLEOTIDE SEQUENCE [LARGE SCALE GENOMIC DNA]</scope>
    <source>
        <strain evidence="4">DSM 10642 / AEDII12DO</strain>
    </source>
</reference>
<evidence type="ECO:0000313" key="4">
    <source>
        <dbReference type="Proteomes" id="UP000002613"/>
    </source>
</evidence>
<feature type="transmembrane region" description="Helical" evidence="1">
    <location>
        <begin position="36"/>
        <end position="53"/>
    </location>
</feature>
<sequence>MGSLTFIFGIIVVFAGIIFAISVKLTRYSEPYQIKLTYGLVGFGFAVALFGLNQMVKRRIQYSSYVVISGLLLCIFGLLEFIFFFPQNWRYPYVSYVVFPYVIGSALLIGNAFANSILNLIEGKPVIETKQLTEEEIEREVEKVISESMDKIVKLSESDLKFKDIKIDGFKPSRSFFERKEIVVEKDDIEEAEILKRIITNKVEVEDREIDENSKLLRETMREKEKSKDKKSRLFRWW</sequence>
<name>D3RZE9_FERPA</name>
<dbReference type="STRING" id="589924.Ferp_1718"/>
<dbReference type="EMBL" id="CP001899">
    <property type="protein sequence ID" value="ADC65862.1"/>
    <property type="molecule type" value="Genomic_DNA"/>
</dbReference>
<dbReference type="InterPro" id="IPR055563">
    <property type="entry name" value="CdpA_N"/>
</dbReference>
<keyword evidence="1" id="KW-0472">Membrane</keyword>
<proteinExistence type="predicted"/>
<evidence type="ECO:0000259" key="2">
    <source>
        <dbReference type="Pfam" id="PF23600"/>
    </source>
</evidence>
<dbReference type="HOGENOM" id="CLU_101652_0_0_2"/>
<protein>
    <recommendedName>
        <fullName evidence="2">Cell division protein A N-terminal domain-containing protein</fullName>
    </recommendedName>
</protein>
<organism evidence="3 4">
    <name type="scientific">Ferroglobus placidus (strain DSM 10642 / AEDII12DO)</name>
    <dbReference type="NCBI Taxonomy" id="589924"/>
    <lineage>
        <taxon>Archaea</taxon>
        <taxon>Methanobacteriati</taxon>
        <taxon>Methanobacteriota</taxon>
        <taxon>Archaeoglobi</taxon>
        <taxon>Archaeoglobales</taxon>
        <taxon>Archaeoglobaceae</taxon>
        <taxon>Ferroglobus</taxon>
    </lineage>
</organism>
<keyword evidence="4" id="KW-1185">Reference proteome</keyword>
<dbReference type="KEGG" id="fpl:Ferp_1718"/>
<dbReference type="PaxDb" id="589924-Ferp_1718"/>
<keyword evidence="1" id="KW-0812">Transmembrane</keyword>
<accession>D3RZE9</accession>
<dbReference type="eggNOG" id="arCOG02827">
    <property type="taxonomic scope" value="Archaea"/>
</dbReference>
<feature type="domain" description="Cell division protein A N-terminal" evidence="2">
    <location>
        <begin position="2"/>
        <end position="117"/>
    </location>
</feature>
<keyword evidence="1" id="KW-1133">Transmembrane helix</keyword>
<dbReference type="Pfam" id="PF23600">
    <property type="entry name" value="CdpA_N"/>
    <property type="match status" value="1"/>
</dbReference>